<dbReference type="RefSeq" id="WP_082900420.1">
    <property type="nucleotide sequence ID" value="NZ_LWCR01000017.1"/>
</dbReference>
<name>A0A178LES0_9PSED</name>
<evidence type="ECO:0000313" key="2">
    <source>
        <dbReference type="Proteomes" id="UP000078356"/>
    </source>
</evidence>
<reference evidence="1 2" key="1">
    <citation type="submission" date="2016-04" db="EMBL/GenBank/DDBJ databases">
        <title>Draft Genome Sequences of Staphylococcus capitis Strain H36, S. capitis Strain H65, S. cohnii Strain H62, S. hominis Strain H69, Mycobacterium iranicum Strain H39, Plantibacter sp. Strain H53, Pseudomonas oryzihabitans Strain H72, and Microbacterium sp. Strain H83, isolated from residential settings.</title>
        <authorList>
            <person name="Lymperopoulou D."/>
            <person name="Adams R.I."/>
            <person name="Lindow S."/>
            <person name="Coil D.A."/>
            <person name="Jospin G."/>
            <person name="Eisen J.A."/>
        </authorList>
    </citation>
    <scope>NUCLEOTIDE SEQUENCE [LARGE SCALE GENOMIC DNA]</scope>
    <source>
        <strain evidence="1 2">H72</strain>
    </source>
</reference>
<proteinExistence type="predicted"/>
<protein>
    <submittedName>
        <fullName evidence="1">Uncharacterized protein</fullName>
    </submittedName>
</protein>
<evidence type="ECO:0000313" key="1">
    <source>
        <dbReference type="EMBL" id="OAN29149.1"/>
    </source>
</evidence>
<sequence length="314" mass="32393">MPNPIQNILEQARQAVAFRHHVDERGDIRHITTKPAAAGGPLSIREVELVRATGAGRGHRVSDPLQVKAGHVLTLDAAIIEASRVAQAGATVFVRPTATEAVTSGVTDQGQVPVIGIYERPASYTVTNPAPFAVVPDGEDVADTALPLERAQLDLDKFPTVGVRFVLPRSDQKAFGDGVLSDAALVSIALGLADAADACLLSALTAANLQGFTLAAAAAKGLRFNELRAIAGTAAAGAQVGADGVLRVAGVQAELSPAVAASIVGSFHRAAVAISDDLSVIAERRDTQGNLVVTCWANLAALTPDLSAFWKVTP</sequence>
<dbReference type="EMBL" id="LWCR01000017">
    <property type="protein sequence ID" value="OAN29149.1"/>
    <property type="molecule type" value="Genomic_DNA"/>
</dbReference>
<dbReference type="AlphaFoldDB" id="A0A178LES0"/>
<dbReference type="OrthoDB" id="7042120at2"/>
<gene>
    <name evidence="1" type="ORF">A4V15_18765</name>
</gene>
<dbReference type="Proteomes" id="UP000078356">
    <property type="component" value="Unassembled WGS sequence"/>
</dbReference>
<organism evidence="1 2">
    <name type="scientific">Pseudomonas oryzihabitans</name>
    <dbReference type="NCBI Taxonomy" id="47885"/>
    <lineage>
        <taxon>Bacteria</taxon>
        <taxon>Pseudomonadati</taxon>
        <taxon>Pseudomonadota</taxon>
        <taxon>Gammaproteobacteria</taxon>
        <taxon>Pseudomonadales</taxon>
        <taxon>Pseudomonadaceae</taxon>
        <taxon>Pseudomonas</taxon>
    </lineage>
</organism>
<accession>A0A178LES0</accession>
<comment type="caution">
    <text evidence="1">The sequence shown here is derived from an EMBL/GenBank/DDBJ whole genome shotgun (WGS) entry which is preliminary data.</text>
</comment>